<proteinExistence type="predicted"/>
<dbReference type="Proteomes" id="UP000320580">
    <property type="component" value="Chromosome"/>
</dbReference>
<evidence type="ECO:0000313" key="2">
    <source>
        <dbReference type="Proteomes" id="UP000320580"/>
    </source>
</evidence>
<organism evidence="1 2">
    <name type="scientific">Streptomyces qinzhouensis</name>
    <dbReference type="NCBI Taxonomy" id="2599401"/>
    <lineage>
        <taxon>Bacteria</taxon>
        <taxon>Bacillati</taxon>
        <taxon>Actinomycetota</taxon>
        <taxon>Actinomycetes</taxon>
        <taxon>Kitasatosporales</taxon>
        <taxon>Streptomycetaceae</taxon>
        <taxon>Streptomyces</taxon>
    </lineage>
</organism>
<name>A0A5B8IHZ1_9ACTN</name>
<dbReference type="RefSeq" id="WP_146481254.1">
    <property type="nucleotide sequence ID" value="NZ_CP042266.1"/>
</dbReference>
<sequence length="218" mass="24076">MLTDGAEDAAVHGVALTERAIEAVRRDPGASALEYQRVPWVSDGIPAPMPEARLAEARFPSGRPLPPSLRAWLAFDTSLLARHGWFTPDGAFAPRPLSRLVGDEFGEPWAPEFQLFDDRFPECFLLPGGSDSRRFLTVTEPDALGEYPVLALDFDDLPYVGLMYPGFDVYTADTAGLLGLGFSTYSSLIDHGTYGPRMRHHAHHCFDGEPESQFPFCF</sequence>
<keyword evidence="2" id="KW-1185">Reference proteome</keyword>
<dbReference type="OrthoDB" id="3682882at2"/>
<accession>A0A5B8IHZ1</accession>
<gene>
    <name evidence="1" type="ORF">FQU76_17070</name>
</gene>
<dbReference type="EMBL" id="CP042266">
    <property type="protein sequence ID" value="QDY77932.1"/>
    <property type="molecule type" value="Genomic_DNA"/>
</dbReference>
<reference evidence="1 2" key="1">
    <citation type="submission" date="2019-07" db="EMBL/GenBank/DDBJ databases">
        <authorList>
            <person name="Zhu P."/>
        </authorList>
    </citation>
    <scope>NUCLEOTIDE SEQUENCE [LARGE SCALE GENOMIC DNA]</scope>
    <source>
        <strain evidence="1 2">SSL-25</strain>
    </source>
</reference>
<dbReference type="AlphaFoldDB" id="A0A5B8IHZ1"/>
<dbReference type="KEGG" id="sqz:FQU76_17070"/>
<protein>
    <submittedName>
        <fullName evidence="1">Uncharacterized protein</fullName>
    </submittedName>
</protein>
<evidence type="ECO:0000313" key="1">
    <source>
        <dbReference type="EMBL" id="QDY77932.1"/>
    </source>
</evidence>